<sequence length="104" mass="10919">MSDTDLRCIGVLNAHVISNDETVLNGEPGARDQGIAVLNGDIDAVPDFHGEPREIAVGGDRLLARLTNPGTPARSGSAWLPPPPRSRSSRTPFIRFVTGGGSCT</sequence>
<name>A0A2T0MXN3_9ACTN</name>
<dbReference type="RefSeq" id="WP_219911992.1">
    <property type="nucleotide sequence ID" value="NZ_PVNG01000010.1"/>
</dbReference>
<dbReference type="EMBL" id="PVNG01000010">
    <property type="protein sequence ID" value="PRX63831.1"/>
    <property type="molecule type" value="Genomic_DNA"/>
</dbReference>
<reference evidence="2 3" key="1">
    <citation type="submission" date="2018-03" db="EMBL/GenBank/DDBJ databases">
        <title>Genomic Encyclopedia of Type Strains, Phase III (KMG-III): the genomes of soil and plant-associated and newly described type strains.</title>
        <authorList>
            <person name="Whitman W."/>
        </authorList>
    </citation>
    <scope>NUCLEOTIDE SEQUENCE [LARGE SCALE GENOMIC DNA]</scope>
    <source>
        <strain evidence="2 3">CGMCC 4.7104</strain>
    </source>
</reference>
<organism evidence="2 3">
    <name type="scientific">Nonomuraea fuscirosea</name>
    <dbReference type="NCBI Taxonomy" id="1291556"/>
    <lineage>
        <taxon>Bacteria</taxon>
        <taxon>Bacillati</taxon>
        <taxon>Actinomycetota</taxon>
        <taxon>Actinomycetes</taxon>
        <taxon>Streptosporangiales</taxon>
        <taxon>Streptosporangiaceae</taxon>
        <taxon>Nonomuraea</taxon>
    </lineage>
</organism>
<evidence type="ECO:0000313" key="2">
    <source>
        <dbReference type="EMBL" id="PRX63831.1"/>
    </source>
</evidence>
<proteinExistence type="predicted"/>
<comment type="caution">
    <text evidence="2">The sequence shown here is derived from an EMBL/GenBank/DDBJ whole genome shotgun (WGS) entry which is preliminary data.</text>
</comment>
<gene>
    <name evidence="2" type="ORF">B0I32_110285</name>
</gene>
<dbReference type="Gene3D" id="3.10.450.50">
    <property type="match status" value="1"/>
</dbReference>
<evidence type="ECO:0000313" key="3">
    <source>
        <dbReference type="Proteomes" id="UP000238312"/>
    </source>
</evidence>
<accession>A0A2T0MXN3</accession>
<dbReference type="Proteomes" id="UP000238312">
    <property type="component" value="Unassembled WGS sequence"/>
</dbReference>
<evidence type="ECO:0000256" key="1">
    <source>
        <dbReference type="SAM" id="MobiDB-lite"/>
    </source>
</evidence>
<feature type="region of interest" description="Disordered" evidence="1">
    <location>
        <begin position="68"/>
        <end position="104"/>
    </location>
</feature>
<keyword evidence="3" id="KW-1185">Reference proteome</keyword>
<dbReference type="AlphaFoldDB" id="A0A2T0MXN3"/>
<protein>
    <submittedName>
        <fullName evidence="2">Uncharacterized protein</fullName>
    </submittedName>
</protein>